<proteinExistence type="predicted"/>
<organism evidence="1 2">
    <name type="scientific">Caerostris extrusa</name>
    <name type="common">Bark spider</name>
    <name type="synonym">Caerostris bankana</name>
    <dbReference type="NCBI Taxonomy" id="172846"/>
    <lineage>
        <taxon>Eukaryota</taxon>
        <taxon>Metazoa</taxon>
        <taxon>Ecdysozoa</taxon>
        <taxon>Arthropoda</taxon>
        <taxon>Chelicerata</taxon>
        <taxon>Arachnida</taxon>
        <taxon>Araneae</taxon>
        <taxon>Araneomorphae</taxon>
        <taxon>Entelegynae</taxon>
        <taxon>Araneoidea</taxon>
        <taxon>Araneidae</taxon>
        <taxon>Caerostris</taxon>
    </lineage>
</organism>
<dbReference type="Proteomes" id="UP001054945">
    <property type="component" value="Unassembled WGS sequence"/>
</dbReference>
<reference evidence="1 2" key="1">
    <citation type="submission" date="2021-06" db="EMBL/GenBank/DDBJ databases">
        <title>Caerostris extrusa draft genome.</title>
        <authorList>
            <person name="Kono N."/>
            <person name="Arakawa K."/>
        </authorList>
    </citation>
    <scope>NUCLEOTIDE SEQUENCE [LARGE SCALE GENOMIC DNA]</scope>
</reference>
<comment type="caution">
    <text evidence="1">The sequence shown here is derived from an EMBL/GenBank/DDBJ whole genome shotgun (WGS) entry which is preliminary data.</text>
</comment>
<evidence type="ECO:0000313" key="1">
    <source>
        <dbReference type="EMBL" id="GIY46613.1"/>
    </source>
</evidence>
<sequence length="98" mass="11323">MRLESRLKNNKFRLHPYKFRKGLFCCHCRTEVLFLKGGEEASLFSAAPHPTSCCFFISGSDSCGRGDICMRDRKKKGCETLNEKLTRQVMCLRQIPFI</sequence>
<evidence type="ECO:0000313" key="2">
    <source>
        <dbReference type="Proteomes" id="UP001054945"/>
    </source>
</evidence>
<dbReference type="AlphaFoldDB" id="A0AAV4TJ20"/>
<gene>
    <name evidence="1" type="ORF">CEXT_433691</name>
</gene>
<dbReference type="EMBL" id="BPLR01011447">
    <property type="protein sequence ID" value="GIY46613.1"/>
    <property type="molecule type" value="Genomic_DNA"/>
</dbReference>
<accession>A0AAV4TJ20</accession>
<protein>
    <submittedName>
        <fullName evidence="1">Uncharacterized protein</fullName>
    </submittedName>
</protein>
<keyword evidence="2" id="KW-1185">Reference proteome</keyword>
<name>A0AAV4TJ20_CAEEX</name>